<sequence length="459" mass="51317">MAADKADNKAVDHEAVLTGVIILAALYSNCVEAFNLIHPGPKWVKDEQLELAKLGIVQARLLIWGDIMGITSPPRSVTNRAVPRHPSAAYPDVKEPTFFTARDHRLDEPAFRTQVEDALNAIADRSAGLSREQMMEKFGLKPPKKFINRYQPATDVNRLEGFREKYELLQEVAETYARINTSRQGSIAAQAWQIADTTRFATFIKLTQEKVDLLIQISDVEERVNRAIRVDIRALGWHLTADRTRIAQDISKLRLIQEAHKDEYPVAVRACNEALANIEREKRENAEDMAEKLEPTQPHQHNLPKSNGHLETKSDKHGKRPGLFGIFRSFRKDKHPEFRTRNASVAAQGGSDDAGPERSLSHPGHATDGPEVGDGDDDFTAPLTAVRSKSLGDIQAPYGSIDDELSNRLGRVNTNSTGSDVDGLDTPQLEQMETLKSMISRHDQFHGIARTATKDLRQY</sequence>
<dbReference type="OrthoDB" id="20872at2759"/>
<dbReference type="Proteomes" id="UP000799441">
    <property type="component" value="Unassembled WGS sequence"/>
</dbReference>
<organism evidence="3 4">
    <name type="scientific">Polychaeton citri CBS 116435</name>
    <dbReference type="NCBI Taxonomy" id="1314669"/>
    <lineage>
        <taxon>Eukaryota</taxon>
        <taxon>Fungi</taxon>
        <taxon>Dikarya</taxon>
        <taxon>Ascomycota</taxon>
        <taxon>Pezizomycotina</taxon>
        <taxon>Dothideomycetes</taxon>
        <taxon>Dothideomycetidae</taxon>
        <taxon>Capnodiales</taxon>
        <taxon>Capnodiaceae</taxon>
        <taxon>Polychaeton</taxon>
    </lineage>
</organism>
<gene>
    <name evidence="3" type="ORF">K431DRAFT_225683</name>
</gene>
<reference evidence="3" key="1">
    <citation type="journal article" date="2020" name="Stud. Mycol.">
        <title>101 Dothideomycetes genomes: a test case for predicting lifestyles and emergence of pathogens.</title>
        <authorList>
            <person name="Haridas S."/>
            <person name="Albert R."/>
            <person name="Binder M."/>
            <person name="Bloem J."/>
            <person name="Labutti K."/>
            <person name="Salamov A."/>
            <person name="Andreopoulos B."/>
            <person name="Baker S."/>
            <person name="Barry K."/>
            <person name="Bills G."/>
            <person name="Bluhm B."/>
            <person name="Cannon C."/>
            <person name="Castanera R."/>
            <person name="Culley D."/>
            <person name="Daum C."/>
            <person name="Ezra D."/>
            <person name="Gonzalez J."/>
            <person name="Henrissat B."/>
            <person name="Kuo A."/>
            <person name="Liang C."/>
            <person name="Lipzen A."/>
            <person name="Lutzoni F."/>
            <person name="Magnuson J."/>
            <person name="Mondo S."/>
            <person name="Nolan M."/>
            <person name="Ohm R."/>
            <person name="Pangilinan J."/>
            <person name="Park H.-J."/>
            <person name="Ramirez L."/>
            <person name="Alfaro M."/>
            <person name="Sun H."/>
            <person name="Tritt A."/>
            <person name="Yoshinaga Y."/>
            <person name="Zwiers L.-H."/>
            <person name="Turgeon B."/>
            <person name="Goodwin S."/>
            <person name="Spatafora J."/>
            <person name="Crous P."/>
            <person name="Grigoriev I."/>
        </authorList>
    </citation>
    <scope>NUCLEOTIDE SEQUENCE</scope>
    <source>
        <strain evidence="3">CBS 116435</strain>
    </source>
</reference>
<evidence type="ECO:0000313" key="3">
    <source>
        <dbReference type="EMBL" id="KAF2720733.1"/>
    </source>
</evidence>
<protein>
    <recommendedName>
        <fullName evidence="2">Prion-inhibition and propagation HeLo domain-containing protein</fullName>
    </recommendedName>
</protein>
<dbReference type="InterPro" id="IPR038305">
    <property type="entry name" value="HeLo_sf"/>
</dbReference>
<comment type="caution">
    <text evidence="3">The sequence shown here is derived from an EMBL/GenBank/DDBJ whole genome shotgun (WGS) entry which is preliminary data.</text>
</comment>
<evidence type="ECO:0000259" key="2">
    <source>
        <dbReference type="Pfam" id="PF14479"/>
    </source>
</evidence>
<dbReference type="AlphaFoldDB" id="A0A9P4UPG4"/>
<name>A0A9P4UPG4_9PEZI</name>
<feature type="region of interest" description="Disordered" evidence="1">
    <location>
        <begin position="283"/>
        <end position="323"/>
    </location>
</feature>
<evidence type="ECO:0000256" key="1">
    <source>
        <dbReference type="SAM" id="MobiDB-lite"/>
    </source>
</evidence>
<proteinExistence type="predicted"/>
<dbReference type="Gene3D" id="1.20.120.1020">
    <property type="entry name" value="Prion-inhibition and propagation, HeLo domain"/>
    <property type="match status" value="1"/>
</dbReference>
<feature type="compositionally biased region" description="Basic and acidic residues" evidence="1">
    <location>
        <begin position="283"/>
        <end position="294"/>
    </location>
</feature>
<keyword evidence="4" id="KW-1185">Reference proteome</keyword>
<feature type="region of interest" description="Disordered" evidence="1">
    <location>
        <begin position="335"/>
        <end position="381"/>
    </location>
</feature>
<feature type="domain" description="Prion-inhibition and propagation HeLo" evidence="2">
    <location>
        <begin position="17"/>
        <end position="256"/>
    </location>
</feature>
<accession>A0A9P4UPG4</accession>
<dbReference type="EMBL" id="MU003796">
    <property type="protein sequence ID" value="KAF2720733.1"/>
    <property type="molecule type" value="Genomic_DNA"/>
</dbReference>
<evidence type="ECO:0000313" key="4">
    <source>
        <dbReference type="Proteomes" id="UP000799441"/>
    </source>
</evidence>
<dbReference type="InterPro" id="IPR029498">
    <property type="entry name" value="HeLo_dom"/>
</dbReference>
<dbReference type="Pfam" id="PF14479">
    <property type="entry name" value="HeLo"/>
    <property type="match status" value="1"/>
</dbReference>